<dbReference type="Proteomes" id="UP000531216">
    <property type="component" value="Unassembled WGS sequence"/>
</dbReference>
<dbReference type="EMBL" id="JACIDO010000026">
    <property type="protein sequence ID" value="MBB3938292.1"/>
    <property type="molecule type" value="Genomic_DNA"/>
</dbReference>
<dbReference type="OrthoDB" id="7907820at2"/>
<evidence type="ECO:0000313" key="2">
    <source>
        <dbReference type="Proteomes" id="UP000531216"/>
    </source>
</evidence>
<evidence type="ECO:0000313" key="1">
    <source>
        <dbReference type="EMBL" id="MBB3938292.1"/>
    </source>
</evidence>
<keyword evidence="2" id="KW-1185">Reference proteome</keyword>
<protein>
    <submittedName>
        <fullName evidence="1">CRP-like cAMP-binding protein</fullName>
    </submittedName>
</protein>
<accession>A0A7W6C4I4</accession>
<organism evidence="1 2">
    <name type="scientific">Aureimonas phyllosphaerae</name>
    <dbReference type="NCBI Taxonomy" id="1166078"/>
    <lineage>
        <taxon>Bacteria</taxon>
        <taxon>Pseudomonadati</taxon>
        <taxon>Pseudomonadota</taxon>
        <taxon>Alphaproteobacteria</taxon>
        <taxon>Hyphomicrobiales</taxon>
        <taxon>Aurantimonadaceae</taxon>
        <taxon>Aureimonas</taxon>
    </lineage>
</organism>
<comment type="caution">
    <text evidence="1">The sequence shown here is derived from an EMBL/GenBank/DDBJ whole genome shotgun (WGS) entry which is preliminary data.</text>
</comment>
<sequence length="61" mass="6947">MQELVDIASLTERLKRTLGEIEAMLGEDRSDEEVRQADYLEMLRRKASGEISGNVTARFFA</sequence>
<gene>
    <name evidence="1" type="ORF">GGR05_004463</name>
</gene>
<reference evidence="1 2" key="1">
    <citation type="submission" date="2020-08" db="EMBL/GenBank/DDBJ databases">
        <title>Genomic Encyclopedia of Type Strains, Phase IV (KMG-IV): sequencing the most valuable type-strain genomes for metagenomic binning, comparative biology and taxonomic classification.</title>
        <authorList>
            <person name="Goeker M."/>
        </authorList>
    </citation>
    <scope>NUCLEOTIDE SEQUENCE [LARGE SCALE GENOMIC DNA]</scope>
    <source>
        <strain evidence="1 2">DSM 25024</strain>
    </source>
</reference>
<dbReference type="RefSeq" id="WP_090966897.1">
    <property type="nucleotide sequence ID" value="NZ_FOOA01000043.1"/>
</dbReference>
<dbReference type="AlphaFoldDB" id="A0A7W6C4I4"/>
<proteinExistence type="predicted"/>
<name>A0A7W6C4I4_9HYPH</name>